<proteinExistence type="predicted"/>
<gene>
    <name evidence="2" type="ORF">FB461_0413</name>
</gene>
<reference evidence="2 3" key="1">
    <citation type="submission" date="2019-06" db="EMBL/GenBank/DDBJ databases">
        <title>Sequencing the genomes of 1000 actinobacteria strains.</title>
        <authorList>
            <person name="Klenk H.-P."/>
        </authorList>
    </citation>
    <scope>NUCLEOTIDE SEQUENCE [LARGE SCALE GENOMIC DNA]</scope>
    <source>
        <strain evidence="2 3">DSM 4813</strain>
    </source>
</reference>
<feature type="compositionally biased region" description="Basic and acidic residues" evidence="1">
    <location>
        <begin position="311"/>
        <end position="321"/>
    </location>
</feature>
<evidence type="ECO:0000313" key="2">
    <source>
        <dbReference type="EMBL" id="TQL63934.1"/>
    </source>
</evidence>
<evidence type="ECO:0000256" key="1">
    <source>
        <dbReference type="SAM" id="MobiDB-lite"/>
    </source>
</evidence>
<feature type="region of interest" description="Disordered" evidence="1">
    <location>
        <begin position="291"/>
        <end position="321"/>
    </location>
</feature>
<dbReference type="OrthoDB" id="9804511at2"/>
<dbReference type="RefSeq" id="WP_142118498.1">
    <property type="nucleotide sequence ID" value="NZ_BAAASV010000002.1"/>
</dbReference>
<sequence length="321" mass="33373">MVPEPSPLAGVAGAFNNKAIGDRNAGNSAKFNATETSSASEFFIRDTLVGAGMLPGKRYPLPGDDALSYVLHDAGSGSPATAYDNITAQGQTTEFGDVFAGAGKIAFVVSANNGSAVDQNVVLNFADGSSSTVVVTATDWCDSTPQPGNLRAGRTSERWAGGAQGLGCGLFATQTIDLEGETLESITWPVKPNFHVFAIATDEAVTVSGTATISGSAQYSPDGSVLTGTPPTFTATGGAVTPIYQWTRNGAPIPGASALTYTIVPGQQEVDGDDWNLHDGRRLGGIPMASRRYRDRGGHHRGTRALQRRARQMDRPAGDGH</sequence>
<feature type="compositionally biased region" description="Basic residues" evidence="1">
    <location>
        <begin position="291"/>
        <end position="310"/>
    </location>
</feature>
<protein>
    <submittedName>
        <fullName evidence="2">Uncharacterized protein</fullName>
    </submittedName>
</protein>
<dbReference type="Proteomes" id="UP000315389">
    <property type="component" value="Unassembled WGS sequence"/>
</dbReference>
<organism evidence="2 3">
    <name type="scientific">Rarobacter faecitabidus</name>
    <dbReference type="NCBI Taxonomy" id="13243"/>
    <lineage>
        <taxon>Bacteria</taxon>
        <taxon>Bacillati</taxon>
        <taxon>Actinomycetota</taxon>
        <taxon>Actinomycetes</taxon>
        <taxon>Micrococcales</taxon>
        <taxon>Rarobacteraceae</taxon>
        <taxon>Rarobacter</taxon>
    </lineage>
</organism>
<comment type="caution">
    <text evidence="2">The sequence shown here is derived from an EMBL/GenBank/DDBJ whole genome shotgun (WGS) entry which is preliminary data.</text>
</comment>
<name>A0A542ZUA2_RARFA</name>
<evidence type="ECO:0000313" key="3">
    <source>
        <dbReference type="Proteomes" id="UP000315389"/>
    </source>
</evidence>
<keyword evidence="3" id="KW-1185">Reference proteome</keyword>
<dbReference type="Gene3D" id="2.60.40.2700">
    <property type="match status" value="1"/>
</dbReference>
<accession>A0A542ZUA2</accession>
<dbReference type="EMBL" id="VFOS01000001">
    <property type="protein sequence ID" value="TQL63934.1"/>
    <property type="molecule type" value="Genomic_DNA"/>
</dbReference>
<dbReference type="AlphaFoldDB" id="A0A542ZUA2"/>